<name>A0A414P1U4_9FIRM</name>
<feature type="coiled-coil region" evidence="1">
    <location>
        <begin position="10"/>
        <end position="123"/>
    </location>
</feature>
<accession>A0A414P1U4</accession>
<dbReference type="EMBL" id="QRHG01000036">
    <property type="protein sequence ID" value="RHF58136.1"/>
    <property type="molecule type" value="Genomic_DNA"/>
</dbReference>
<dbReference type="RefSeq" id="WP_117909351.1">
    <property type="nucleotide sequence ID" value="NZ_JAQEAN010000035.1"/>
</dbReference>
<proteinExistence type="predicted"/>
<gene>
    <name evidence="2" type="ORF">DW672_11220</name>
</gene>
<evidence type="ECO:0000313" key="3">
    <source>
        <dbReference type="Proteomes" id="UP000284902"/>
    </source>
</evidence>
<dbReference type="AlphaFoldDB" id="A0A414P1U4"/>
<organism evidence="2 3">
    <name type="scientific">[Ruminococcus] lactaris</name>
    <dbReference type="NCBI Taxonomy" id="46228"/>
    <lineage>
        <taxon>Bacteria</taxon>
        <taxon>Bacillati</taxon>
        <taxon>Bacillota</taxon>
        <taxon>Clostridia</taxon>
        <taxon>Lachnospirales</taxon>
        <taxon>Lachnospiraceae</taxon>
        <taxon>Mediterraneibacter</taxon>
    </lineage>
</organism>
<dbReference type="Proteomes" id="UP000284902">
    <property type="component" value="Unassembled WGS sequence"/>
</dbReference>
<evidence type="ECO:0008006" key="4">
    <source>
        <dbReference type="Google" id="ProtNLM"/>
    </source>
</evidence>
<evidence type="ECO:0000313" key="2">
    <source>
        <dbReference type="EMBL" id="RHF58136.1"/>
    </source>
</evidence>
<protein>
    <recommendedName>
        <fullName evidence="4">DUF5082 domain-containing protein</fullName>
    </recommendedName>
</protein>
<reference evidence="2 3" key="1">
    <citation type="submission" date="2018-08" db="EMBL/GenBank/DDBJ databases">
        <title>A genome reference for cultivated species of the human gut microbiota.</title>
        <authorList>
            <person name="Zou Y."/>
            <person name="Xue W."/>
            <person name="Luo G."/>
        </authorList>
    </citation>
    <scope>NUCLEOTIDE SEQUENCE [LARGE SCALE GENOMIC DNA]</scope>
    <source>
        <strain evidence="2 3">AM25-1LB</strain>
    </source>
</reference>
<sequence length="131" mass="15172">MGDFWDDIKKKNEERRIAGIKSDIRVLEEQIKEYEDAKKKVESAKKKCNSECEEWKEKLGELKGKEIKQTGIFEGEMANALENYINDAKEENDTAIQRTGDLVSSLGTQIEKIDDKISQLESRIKYKRSLI</sequence>
<keyword evidence="1" id="KW-0175">Coiled coil</keyword>
<evidence type="ECO:0000256" key="1">
    <source>
        <dbReference type="SAM" id="Coils"/>
    </source>
</evidence>
<comment type="caution">
    <text evidence="2">The sequence shown here is derived from an EMBL/GenBank/DDBJ whole genome shotgun (WGS) entry which is preliminary data.</text>
</comment>